<reference evidence="2" key="1">
    <citation type="submission" date="2014-09" db="EMBL/GenBank/DDBJ databases">
        <authorList>
            <person name="Magalhaes I.L.F."/>
            <person name="Oliveira U."/>
            <person name="Santos F.R."/>
            <person name="Vidigal T.H.D.A."/>
            <person name="Brescovit A.D."/>
            <person name="Santos A.J."/>
        </authorList>
    </citation>
    <scope>NUCLEOTIDE SEQUENCE</scope>
    <source>
        <tissue evidence="2">Shoot tissue taken approximately 20 cm above the soil surface</tissue>
    </source>
</reference>
<evidence type="ECO:0000313" key="2">
    <source>
        <dbReference type="EMBL" id="JAD82594.1"/>
    </source>
</evidence>
<accession>A0A0A9D205</accession>
<proteinExistence type="predicted"/>
<reference evidence="2" key="2">
    <citation type="journal article" date="2015" name="Data Brief">
        <title>Shoot transcriptome of the giant reed, Arundo donax.</title>
        <authorList>
            <person name="Barrero R.A."/>
            <person name="Guerrero F.D."/>
            <person name="Moolhuijzen P."/>
            <person name="Goolsby J.A."/>
            <person name="Tidwell J."/>
            <person name="Bellgard S.E."/>
            <person name="Bellgard M.I."/>
        </authorList>
    </citation>
    <scope>NUCLEOTIDE SEQUENCE</scope>
    <source>
        <tissue evidence="2">Shoot tissue taken approximately 20 cm above the soil surface</tissue>
    </source>
</reference>
<dbReference type="EMBL" id="GBRH01215301">
    <property type="protein sequence ID" value="JAD82594.1"/>
    <property type="molecule type" value="Transcribed_RNA"/>
</dbReference>
<protein>
    <submittedName>
        <fullName evidence="2">Uncharacterized protein</fullName>
    </submittedName>
</protein>
<feature type="region of interest" description="Disordered" evidence="1">
    <location>
        <begin position="215"/>
        <end position="239"/>
    </location>
</feature>
<evidence type="ECO:0000256" key="1">
    <source>
        <dbReference type="SAM" id="MobiDB-lite"/>
    </source>
</evidence>
<feature type="compositionally biased region" description="Polar residues" evidence="1">
    <location>
        <begin position="86"/>
        <end position="97"/>
    </location>
</feature>
<feature type="region of interest" description="Disordered" evidence="1">
    <location>
        <begin position="74"/>
        <end position="109"/>
    </location>
</feature>
<dbReference type="AlphaFoldDB" id="A0A0A9D205"/>
<organism evidence="2">
    <name type="scientific">Arundo donax</name>
    <name type="common">Giant reed</name>
    <name type="synonym">Donax arundinaceus</name>
    <dbReference type="NCBI Taxonomy" id="35708"/>
    <lineage>
        <taxon>Eukaryota</taxon>
        <taxon>Viridiplantae</taxon>
        <taxon>Streptophyta</taxon>
        <taxon>Embryophyta</taxon>
        <taxon>Tracheophyta</taxon>
        <taxon>Spermatophyta</taxon>
        <taxon>Magnoliopsida</taxon>
        <taxon>Liliopsida</taxon>
        <taxon>Poales</taxon>
        <taxon>Poaceae</taxon>
        <taxon>PACMAD clade</taxon>
        <taxon>Arundinoideae</taxon>
        <taxon>Arundineae</taxon>
        <taxon>Arundo</taxon>
    </lineage>
</organism>
<feature type="compositionally biased region" description="Basic and acidic residues" evidence="1">
    <location>
        <begin position="216"/>
        <end position="239"/>
    </location>
</feature>
<sequence length="262" mass="28424">MRRKKDSELSVEMVQLFRRRILCQNPHLCCSPNRFTKHPKQYSCRLNSYQYLLLKSTGYLAPPYPDIHIINRSEEARTPPPPADHTIQTTHAATSDPASRRPGVDPPLLDGQRYGARRGGGLLHLLATPQGGPQRQAVGSAGRVVAGRHGPPHGLGASAGGGFLGGAAFGKLDGDARVLDHRLRVRRRLPLAAVGEAVLALEPLVAPRGVEVVEPAPHEERAGDRRGRPGQRGEVERHPLVVVGGDGEALLLPGHRPFRRGR</sequence>
<name>A0A0A9D205_ARUDO</name>